<protein>
    <recommendedName>
        <fullName evidence="3 12">Ribokinase</fullName>
        <shortName evidence="12">RK</shortName>
        <ecNumber evidence="2 12">2.7.1.15</ecNumber>
    </recommendedName>
</protein>
<evidence type="ECO:0000256" key="11">
    <source>
        <dbReference type="ARBA" id="ARBA00023277"/>
    </source>
</evidence>
<keyword evidence="6 12" id="KW-0547">Nucleotide-binding</keyword>
<reference evidence="14 15" key="1">
    <citation type="journal article" date="2017" name="Genome Announc.">
        <title>Genome sequence of the saprophytic ascomycete Epicoccum nigrum ICMP 19927 strain isolated from New Zealand.</title>
        <authorList>
            <person name="Fokin M."/>
            <person name="Fleetwood D."/>
            <person name="Weir B.S."/>
            <person name="Villas-Boas S.G."/>
        </authorList>
    </citation>
    <scope>NUCLEOTIDE SEQUENCE [LARGE SCALE GENOMIC DNA]</scope>
    <source>
        <strain evidence="14 15">ICMP 19927</strain>
    </source>
</reference>
<keyword evidence="7 12" id="KW-0418">Kinase</keyword>
<dbReference type="PANTHER" id="PTHR10584:SF166">
    <property type="entry name" value="RIBOKINASE"/>
    <property type="match status" value="1"/>
</dbReference>
<comment type="subcellular location">
    <subcellularLocation>
        <location evidence="12">Cytoplasm</location>
    </subcellularLocation>
    <subcellularLocation>
        <location evidence="12">Nucleus</location>
    </subcellularLocation>
</comment>
<feature type="domain" description="Carbohydrate kinase PfkB" evidence="13">
    <location>
        <begin position="78"/>
        <end position="389"/>
    </location>
</feature>
<dbReference type="EC" id="2.7.1.15" evidence="2 12"/>
<accession>A0A1Y2LVD0</accession>
<keyword evidence="4 12" id="KW-0808">Transferase</keyword>
<dbReference type="InterPro" id="IPR011611">
    <property type="entry name" value="PfkB_dom"/>
</dbReference>
<dbReference type="CDD" id="cd01174">
    <property type="entry name" value="ribokinase"/>
    <property type="match status" value="1"/>
</dbReference>
<keyword evidence="15" id="KW-1185">Reference proteome</keyword>
<sequence>MTIPENLLALAATLNEASGSLTGVGAKLAKVAAQLEQEAANLAEEQAKQWGFEVQVAVGVKGGPGQGGSSEMSPKAVISVIGSLNVDLVTRTPRVPVAGETLTSESFDIGYGGKGANQAVACARLSRTQQQAADGIASDVEVRMVGAVGDDEFHAGFLESLQKDGLKTEKVEVLKGKKTGVAVITVETSTGENRIMFCPGANYEVGVRDLVDGDASVALFQLELPLEVVLHNMKAARQKGVETIINPAPAIPLPAEAYEGLGHLIVNETEAAILSGIENPTSWDKVAAVFISRGVQNVIITLGGEGVFYQTAKRQAESKNGSIVPARKVKVVDTTAAGDTFAGAYTVAVAHWKAIAQGADFDLDAAISHANRAASMTVQKAGAQSSIPWVDEVPAASS</sequence>
<feature type="binding site" evidence="12">
    <location>
        <begin position="113"/>
        <end position="117"/>
    </location>
    <ligand>
        <name>substrate</name>
    </ligand>
</feature>
<feature type="binding site" evidence="12">
    <location>
        <position position="333"/>
    </location>
    <ligand>
        <name>K(+)</name>
        <dbReference type="ChEBI" id="CHEBI:29103"/>
    </ligand>
</feature>
<comment type="subunit">
    <text evidence="12">Homodimer.</text>
</comment>
<dbReference type="UniPathway" id="UPA00916">
    <property type="reaction ID" value="UER00889"/>
</dbReference>
<comment type="similarity">
    <text evidence="1">Belongs to the carbohydrate kinase pfkB family.</text>
</comment>
<dbReference type="GO" id="GO:0005737">
    <property type="term" value="C:cytoplasm"/>
    <property type="evidence" value="ECO:0007669"/>
    <property type="project" value="UniProtKB-SubCell"/>
</dbReference>
<dbReference type="InterPro" id="IPR011877">
    <property type="entry name" value="Ribokinase"/>
</dbReference>
<feature type="binding site" evidence="12">
    <location>
        <begin position="338"/>
        <end position="339"/>
    </location>
    <ligand>
        <name>ATP</name>
        <dbReference type="ChEBI" id="CHEBI:30616"/>
    </ligand>
</feature>
<keyword evidence="8 12" id="KW-0067">ATP-binding</keyword>
<dbReference type="AlphaFoldDB" id="A0A1Y2LVD0"/>
<comment type="activity regulation">
    <text evidence="12">Activated by a monovalent cation that binds near, but not in, the active site. The most likely occupant of the site in vivo is potassium. Ion binding induces a conformational change that may alter substrate affinity.</text>
</comment>
<keyword evidence="5 12" id="KW-0479">Metal-binding</keyword>
<dbReference type="InParanoid" id="A0A1Y2LVD0"/>
<feature type="active site" description="Proton acceptor" evidence="12">
    <location>
        <position position="339"/>
    </location>
</feature>
<comment type="function">
    <text evidence="12">Catalyzes the phosphorylation of ribose at O-5 in a reaction requiring ATP and magnesium. The resulting D-ribose-5-phosphate can then be used either for sythesis of nucleotides, histidine, and tryptophan, or as a component of the pentose phosphate pathway.</text>
</comment>
<dbReference type="InterPro" id="IPR002173">
    <property type="entry name" value="Carboh/pur_kinase_PfkB_CS"/>
</dbReference>
<evidence type="ECO:0000313" key="15">
    <source>
        <dbReference type="Proteomes" id="UP000193240"/>
    </source>
</evidence>
<dbReference type="GO" id="GO:0046872">
    <property type="term" value="F:metal ion binding"/>
    <property type="evidence" value="ECO:0007669"/>
    <property type="project" value="UniProtKB-KW"/>
</dbReference>
<dbReference type="Gene3D" id="3.40.1190.20">
    <property type="match status" value="1"/>
</dbReference>
<evidence type="ECO:0000256" key="4">
    <source>
        <dbReference type="ARBA" id="ARBA00022679"/>
    </source>
</evidence>
<evidence type="ECO:0000256" key="3">
    <source>
        <dbReference type="ARBA" id="ARBA00016943"/>
    </source>
</evidence>
<comment type="similarity">
    <text evidence="12">Belongs to the carbohydrate kinase PfkB family. Ribokinase subfamily.</text>
</comment>
<comment type="pathway">
    <text evidence="12">Carbohydrate metabolism; D-ribose degradation; D-ribose 5-phosphate from beta-D-ribopyranose: step 2/2.</text>
</comment>
<name>A0A1Y2LVD0_EPING</name>
<evidence type="ECO:0000256" key="5">
    <source>
        <dbReference type="ARBA" id="ARBA00022723"/>
    </source>
</evidence>
<feature type="binding site" evidence="12">
    <location>
        <position position="335"/>
    </location>
    <ligand>
        <name>K(+)</name>
        <dbReference type="ChEBI" id="CHEBI:29103"/>
    </ligand>
</feature>
<evidence type="ECO:0000256" key="9">
    <source>
        <dbReference type="ARBA" id="ARBA00022842"/>
    </source>
</evidence>
<feature type="binding site" evidence="12">
    <location>
        <begin position="85"/>
        <end position="87"/>
    </location>
    <ligand>
        <name>substrate</name>
    </ligand>
</feature>
<keyword evidence="9 12" id="KW-0460">Magnesium</keyword>
<feature type="binding site" evidence="12">
    <location>
        <position position="371"/>
    </location>
    <ligand>
        <name>ATP</name>
        <dbReference type="ChEBI" id="CHEBI:30616"/>
    </ligand>
</feature>
<dbReference type="GO" id="GO:0005634">
    <property type="term" value="C:nucleus"/>
    <property type="evidence" value="ECO:0007669"/>
    <property type="project" value="UniProtKB-SubCell"/>
</dbReference>
<keyword evidence="10 12" id="KW-0630">Potassium</keyword>
<dbReference type="PANTHER" id="PTHR10584">
    <property type="entry name" value="SUGAR KINASE"/>
    <property type="match status" value="1"/>
</dbReference>
<dbReference type="STRING" id="105696.A0A1Y2LVD0"/>
<dbReference type="EMBL" id="KZ107850">
    <property type="protein sequence ID" value="OSS46958.1"/>
    <property type="molecule type" value="Genomic_DNA"/>
</dbReference>
<feature type="binding site" evidence="12">
    <location>
        <position position="380"/>
    </location>
    <ligand>
        <name>K(+)</name>
        <dbReference type="ChEBI" id="CHEBI:29103"/>
    </ligand>
</feature>
<keyword evidence="12" id="KW-0963">Cytoplasm</keyword>
<dbReference type="GO" id="GO:0019303">
    <property type="term" value="P:D-ribose catabolic process"/>
    <property type="evidence" value="ECO:0007669"/>
    <property type="project" value="UniProtKB-UniRule"/>
</dbReference>
<dbReference type="Proteomes" id="UP000193240">
    <property type="component" value="Unassembled WGS sequence"/>
</dbReference>
<dbReference type="GO" id="GO:0004747">
    <property type="term" value="F:ribokinase activity"/>
    <property type="evidence" value="ECO:0007669"/>
    <property type="project" value="UniProtKB-UniRule"/>
</dbReference>
<feature type="binding site" evidence="12">
    <location>
        <position position="377"/>
    </location>
    <ligand>
        <name>K(+)</name>
        <dbReference type="ChEBI" id="CHEBI:29103"/>
    </ligand>
</feature>
<organism evidence="14 15">
    <name type="scientific">Epicoccum nigrum</name>
    <name type="common">Soil fungus</name>
    <name type="synonym">Epicoccum purpurascens</name>
    <dbReference type="NCBI Taxonomy" id="105696"/>
    <lineage>
        <taxon>Eukaryota</taxon>
        <taxon>Fungi</taxon>
        <taxon>Dikarya</taxon>
        <taxon>Ascomycota</taxon>
        <taxon>Pezizomycotina</taxon>
        <taxon>Dothideomycetes</taxon>
        <taxon>Pleosporomycetidae</taxon>
        <taxon>Pleosporales</taxon>
        <taxon>Pleosporineae</taxon>
        <taxon>Didymellaceae</taxon>
        <taxon>Epicoccum</taxon>
    </lineage>
</organism>
<dbReference type="Pfam" id="PF00294">
    <property type="entry name" value="PfkB"/>
    <property type="match status" value="1"/>
</dbReference>
<dbReference type="HAMAP" id="MF_01987">
    <property type="entry name" value="Ribokinase"/>
    <property type="match status" value="1"/>
</dbReference>
<dbReference type="FunCoup" id="A0A1Y2LVD0">
    <property type="interactions" value="1036"/>
</dbReference>
<comment type="catalytic activity">
    <reaction evidence="12">
        <text>D-ribose + ATP = D-ribose 5-phosphate + ADP + H(+)</text>
        <dbReference type="Rhea" id="RHEA:13697"/>
        <dbReference type="ChEBI" id="CHEBI:15378"/>
        <dbReference type="ChEBI" id="CHEBI:30616"/>
        <dbReference type="ChEBI" id="CHEBI:47013"/>
        <dbReference type="ChEBI" id="CHEBI:78346"/>
        <dbReference type="ChEBI" id="CHEBI:456216"/>
        <dbReference type="EC" id="2.7.1.15"/>
    </reaction>
</comment>
<evidence type="ECO:0000256" key="1">
    <source>
        <dbReference type="ARBA" id="ARBA00005380"/>
    </source>
</evidence>
<evidence type="ECO:0000256" key="8">
    <source>
        <dbReference type="ARBA" id="ARBA00022840"/>
    </source>
</evidence>
<dbReference type="OMA" id="DIVLIQQ"/>
<evidence type="ECO:0000313" key="14">
    <source>
        <dbReference type="EMBL" id="OSS46958.1"/>
    </source>
</evidence>
<dbReference type="InterPro" id="IPR029056">
    <property type="entry name" value="Ribokinase-like"/>
</dbReference>
<dbReference type="GO" id="GO:0005524">
    <property type="term" value="F:ATP binding"/>
    <property type="evidence" value="ECO:0007669"/>
    <property type="project" value="UniProtKB-UniRule"/>
</dbReference>
<gene>
    <name evidence="14" type="ORF">B5807_09030</name>
</gene>
<evidence type="ECO:0000256" key="7">
    <source>
        <dbReference type="ARBA" id="ARBA00022777"/>
    </source>
</evidence>
<feature type="binding site" evidence="12">
    <location>
        <position position="267"/>
    </location>
    <ligand>
        <name>ATP</name>
        <dbReference type="ChEBI" id="CHEBI:30616"/>
    </ligand>
</feature>
<feature type="binding site" evidence="12">
    <location>
        <position position="223"/>
    </location>
    <ligand>
        <name>substrate</name>
    </ligand>
</feature>
<dbReference type="SUPFAM" id="SSF53613">
    <property type="entry name" value="Ribokinase-like"/>
    <property type="match status" value="1"/>
</dbReference>
<comment type="caution">
    <text evidence="12">Lacks conserved residue(s) required for the propagation of feature annotation.</text>
</comment>
<evidence type="ECO:0000256" key="2">
    <source>
        <dbReference type="ARBA" id="ARBA00012035"/>
    </source>
</evidence>
<proteinExistence type="inferred from homology"/>
<comment type="cofactor">
    <cofactor evidence="12">
        <name>Mg(2+)</name>
        <dbReference type="ChEBI" id="CHEBI:18420"/>
    </cofactor>
    <text evidence="12">Requires a divalent cation, most likely magnesium in vivo, as an electrophilic catalyst to aid phosphoryl group transfer. It is the chelate of the metal and the nucleotide that is the actual substrate.</text>
</comment>
<feature type="binding site" evidence="12">
    <location>
        <position position="382"/>
    </location>
    <ligand>
        <name>K(+)</name>
        <dbReference type="ChEBI" id="CHEBI:29103"/>
    </ligand>
</feature>
<dbReference type="PROSITE" id="PS00584">
    <property type="entry name" value="PFKB_KINASES_2"/>
    <property type="match status" value="1"/>
</dbReference>
<dbReference type="InterPro" id="IPR002139">
    <property type="entry name" value="Ribo/fructo_kinase"/>
</dbReference>
<feature type="binding site" evidence="12">
    <location>
        <position position="386"/>
    </location>
    <ligand>
        <name>K(+)</name>
        <dbReference type="ChEBI" id="CHEBI:29103"/>
    </ligand>
</feature>
<evidence type="ECO:0000259" key="13">
    <source>
        <dbReference type="Pfam" id="PF00294"/>
    </source>
</evidence>
<keyword evidence="11 12" id="KW-0119">Carbohydrate metabolism</keyword>
<keyword evidence="12" id="KW-0539">Nucleus</keyword>
<evidence type="ECO:0000256" key="12">
    <source>
        <dbReference type="HAMAP-Rule" id="MF_03215"/>
    </source>
</evidence>
<feature type="binding site" evidence="12">
    <location>
        <position position="339"/>
    </location>
    <ligand>
        <name>substrate</name>
    </ligand>
</feature>
<dbReference type="PRINTS" id="PR00990">
    <property type="entry name" value="RIBOKINASE"/>
</dbReference>
<evidence type="ECO:0000256" key="10">
    <source>
        <dbReference type="ARBA" id="ARBA00022958"/>
    </source>
</evidence>
<evidence type="ECO:0000256" key="6">
    <source>
        <dbReference type="ARBA" id="ARBA00022741"/>
    </source>
</evidence>
<feature type="binding site" evidence="12">
    <location>
        <begin position="301"/>
        <end position="306"/>
    </location>
    <ligand>
        <name>ATP</name>
        <dbReference type="ChEBI" id="CHEBI:30616"/>
    </ligand>
</feature>